<evidence type="ECO:0000313" key="3">
    <source>
        <dbReference type="EMBL" id="KAL1374394.1"/>
    </source>
</evidence>
<dbReference type="EMBL" id="JBEHCU010013393">
    <property type="protein sequence ID" value="KAL1374394.1"/>
    <property type="molecule type" value="Genomic_DNA"/>
</dbReference>
<sequence>MVSNRDGCRLSLDDPRVREVREIFQDLLPYRSKRFEPLTDDAVKSFLLYLSSVGQTIDRRIPNDPLYLTIWFDMTGDYLQGYLLPVSKYCFYSGNVTYRSVRSVIEYYRKVKLHLDTDGSGWTRAADLDSSDADNKISPLHSTKAPGNCSELDVGISSEIPLPRTQLDDDSRTIISLWIPFRTRQVYDPRSNASLSILRTYFENVMKCVPKSTRKRFPSRFARWIDENLSSHTLDDEFYPGLEGVLQIKKALTSARSLEKKSTEQYAGLFENLFAAENTSDVREDYGDYEDDNGMDYVKITVVTIGLGLLLLVIILIILKMLKNRQVMKRKQKLEEQKPSNQRRFFQRRNTQSDEEVLLALKKNVKKHPSETRHSWSYIRKPKVLQKLRPTTKQLPPFSDTDDDEENINFEPFLSQNKASIERLPLLPKPQTSGSASKKKTRCGQGCVCVSCRAKATPDSSPGYQLSNEMAKVDQHHQEQPGPASIQPAATYRNPRGGNVSQRKHHRTDEQQWDEV</sequence>
<feature type="transmembrane region" description="Helical" evidence="2">
    <location>
        <begin position="300"/>
        <end position="322"/>
    </location>
</feature>
<dbReference type="Proteomes" id="UP001562425">
    <property type="component" value="Unassembled WGS sequence"/>
</dbReference>
<keyword evidence="2" id="KW-0812">Transmembrane</keyword>
<proteinExistence type="predicted"/>
<feature type="region of interest" description="Disordered" evidence="1">
    <location>
        <begin position="456"/>
        <end position="516"/>
    </location>
</feature>
<keyword evidence="2" id="KW-0472">Membrane</keyword>
<evidence type="ECO:0000313" key="4">
    <source>
        <dbReference type="Proteomes" id="UP001562425"/>
    </source>
</evidence>
<dbReference type="AlphaFoldDB" id="A0ABD1CEF1"/>
<comment type="caution">
    <text evidence="3">The sequence shown here is derived from an EMBL/GenBank/DDBJ whole genome shotgun (WGS) entry which is preliminary data.</text>
</comment>
<evidence type="ECO:0000256" key="2">
    <source>
        <dbReference type="SAM" id="Phobius"/>
    </source>
</evidence>
<reference evidence="3 4" key="1">
    <citation type="submission" date="2024-05" db="EMBL/GenBank/DDBJ databases">
        <title>Culex pipiens pipiens assembly and annotation.</title>
        <authorList>
            <person name="Alout H."/>
            <person name="Durand T."/>
        </authorList>
    </citation>
    <scope>NUCLEOTIDE SEQUENCE [LARGE SCALE GENOMIC DNA]</scope>
    <source>
        <strain evidence="3">HA-2024</strain>
        <tissue evidence="3">Whole body</tissue>
    </source>
</reference>
<evidence type="ECO:0000256" key="1">
    <source>
        <dbReference type="SAM" id="MobiDB-lite"/>
    </source>
</evidence>
<protein>
    <submittedName>
        <fullName evidence="3">Uncharacterized protein</fullName>
    </submittedName>
</protein>
<keyword evidence="2" id="KW-1133">Transmembrane helix</keyword>
<name>A0ABD1CEF1_CULPP</name>
<feature type="compositionally biased region" description="Polar residues" evidence="1">
    <location>
        <begin position="458"/>
        <end position="468"/>
    </location>
</feature>
<feature type="region of interest" description="Disordered" evidence="1">
    <location>
        <begin position="419"/>
        <end position="441"/>
    </location>
</feature>
<keyword evidence="4" id="KW-1185">Reference proteome</keyword>
<organism evidence="3 4">
    <name type="scientific">Culex pipiens pipiens</name>
    <name type="common">Northern house mosquito</name>
    <dbReference type="NCBI Taxonomy" id="38569"/>
    <lineage>
        <taxon>Eukaryota</taxon>
        <taxon>Metazoa</taxon>
        <taxon>Ecdysozoa</taxon>
        <taxon>Arthropoda</taxon>
        <taxon>Hexapoda</taxon>
        <taxon>Insecta</taxon>
        <taxon>Pterygota</taxon>
        <taxon>Neoptera</taxon>
        <taxon>Endopterygota</taxon>
        <taxon>Diptera</taxon>
        <taxon>Nematocera</taxon>
        <taxon>Culicoidea</taxon>
        <taxon>Culicidae</taxon>
        <taxon>Culicinae</taxon>
        <taxon>Culicini</taxon>
        <taxon>Culex</taxon>
        <taxon>Culex</taxon>
    </lineage>
</organism>
<gene>
    <name evidence="3" type="ORF">pipiens_004929</name>
</gene>
<accession>A0ABD1CEF1</accession>